<keyword evidence="2" id="KW-0479">Metal-binding</keyword>
<evidence type="ECO:0000256" key="1">
    <source>
        <dbReference type="ARBA" id="ARBA00001947"/>
    </source>
</evidence>
<dbReference type="GeneID" id="64820183"/>
<dbReference type="SUPFAM" id="SSF53187">
    <property type="entry name" value="Zn-dependent exopeptidases"/>
    <property type="match status" value="1"/>
</dbReference>
<comment type="cofactor">
    <cofactor evidence="1">
        <name>Zn(2+)</name>
        <dbReference type="ChEBI" id="CHEBI:29105"/>
    </cofactor>
</comment>
<dbReference type="Pfam" id="PF24827">
    <property type="entry name" value="AstE_AspA_cat"/>
    <property type="match status" value="1"/>
</dbReference>
<proteinExistence type="predicted"/>
<dbReference type="RefSeq" id="WP_211532201.1">
    <property type="nucleotide sequence ID" value="NZ_CP058560.1"/>
</dbReference>
<gene>
    <name evidence="6" type="ORF">HYG87_05420</name>
</gene>
<dbReference type="GO" id="GO:0016788">
    <property type="term" value="F:hydrolase activity, acting on ester bonds"/>
    <property type="evidence" value="ECO:0007669"/>
    <property type="project" value="InterPro"/>
</dbReference>
<evidence type="ECO:0000313" key="6">
    <source>
        <dbReference type="EMBL" id="QUH23245.1"/>
    </source>
</evidence>
<dbReference type="Gene3D" id="3.40.630.10">
    <property type="entry name" value="Zn peptidases"/>
    <property type="match status" value="1"/>
</dbReference>
<dbReference type="InterPro" id="IPR053138">
    <property type="entry name" value="N-alpha-Ac-DABA_deacetylase"/>
</dbReference>
<reference evidence="6" key="1">
    <citation type="submission" date="2020-07" db="EMBL/GenBank/DDBJ databases">
        <title>Methanobacterium. sp. MethCan genome.</title>
        <authorList>
            <person name="Postec A."/>
            <person name="Quemeneur M."/>
        </authorList>
    </citation>
    <scope>NUCLEOTIDE SEQUENCE</scope>
    <source>
        <strain evidence="6">MethCAN</strain>
    </source>
</reference>
<keyword evidence="3" id="KW-0378">Hydrolase</keyword>
<evidence type="ECO:0000313" key="7">
    <source>
        <dbReference type="Proteomes" id="UP000681041"/>
    </source>
</evidence>
<dbReference type="PANTHER" id="PTHR37326:SF1">
    <property type="entry name" value="BLL3975 PROTEIN"/>
    <property type="match status" value="1"/>
</dbReference>
<dbReference type="InterPro" id="IPR055438">
    <property type="entry name" value="AstE_AspA_cat"/>
</dbReference>
<organism evidence="6 7">
    <name type="scientific">Methanobacterium alkalithermotolerans</name>
    <dbReference type="NCBI Taxonomy" id="2731220"/>
    <lineage>
        <taxon>Archaea</taxon>
        <taxon>Methanobacteriati</taxon>
        <taxon>Methanobacteriota</taxon>
        <taxon>Methanomada group</taxon>
        <taxon>Methanobacteria</taxon>
        <taxon>Methanobacteriales</taxon>
        <taxon>Methanobacteriaceae</taxon>
        <taxon>Methanobacterium</taxon>
    </lineage>
</organism>
<keyword evidence="7" id="KW-1185">Reference proteome</keyword>
<dbReference type="KEGG" id="meme:HYG87_05420"/>
<dbReference type="OrthoDB" id="69383at2157"/>
<evidence type="ECO:0000259" key="5">
    <source>
        <dbReference type="Pfam" id="PF24827"/>
    </source>
</evidence>
<keyword evidence="4" id="KW-0862">Zinc</keyword>
<dbReference type="Proteomes" id="UP000681041">
    <property type="component" value="Chromosome"/>
</dbReference>
<dbReference type="PANTHER" id="PTHR37326">
    <property type="entry name" value="BLL3975 PROTEIN"/>
    <property type="match status" value="1"/>
</dbReference>
<evidence type="ECO:0000256" key="3">
    <source>
        <dbReference type="ARBA" id="ARBA00022801"/>
    </source>
</evidence>
<protein>
    <submittedName>
        <fullName evidence="6">Succinylglutamate desuccinylase/aspartoacylase family protein</fullName>
    </submittedName>
</protein>
<dbReference type="EMBL" id="CP058560">
    <property type="protein sequence ID" value="QUH23245.1"/>
    <property type="molecule type" value="Genomic_DNA"/>
</dbReference>
<dbReference type="AlphaFoldDB" id="A0A8T8K6U9"/>
<sequence length="248" mass="27426">MNFKDNDIISGGKISILSPHSGGNIQDNPYLKKNIFSDNGFDLIIKSAQMGTPLVELGKGRPKVMVVAGVHGNELPPQIAALNLMEHIKNMSLWGTVYLIPFAAPGATMENTRWFKGSDLNRASSSEGSITNMILKFIQMLNLDAVADFHSTKPKSNPGRESVFCTKKPCINSYNIAQYITKKTSSELICYDEAGSMYKGALEDECNLRNIPSVTCEVVSENGKINPGSIERSFLQMKMFLKHFKILR</sequence>
<evidence type="ECO:0000256" key="4">
    <source>
        <dbReference type="ARBA" id="ARBA00022833"/>
    </source>
</evidence>
<dbReference type="GO" id="GO:0046872">
    <property type="term" value="F:metal ion binding"/>
    <property type="evidence" value="ECO:0007669"/>
    <property type="project" value="UniProtKB-KW"/>
</dbReference>
<feature type="domain" description="Succinylglutamate desuccinylase/Aspartoacylase catalytic" evidence="5">
    <location>
        <begin position="62"/>
        <end position="156"/>
    </location>
</feature>
<name>A0A8T8K6U9_9EURY</name>
<accession>A0A8T8K6U9</accession>
<evidence type="ECO:0000256" key="2">
    <source>
        <dbReference type="ARBA" id="ARBA00022723"/>
    </source>
</evidence>